<accession>A0A087SUI1</accession>
<feature type="domain" description="Pre-C2HC" evidence="2">
    <location>
        <begin position="112"/>
        <end position="170"/>
    </location>
</feature>
<dbReference type="Proteomes" id="UP000054359">
    <property type="component" value="Unassembled WGS sequence"/>
</dbReference>
<name>A0A087SUI1_STEMI</name>
<dbReference type="OrthoDB" id="8123891at2759"/>
<dbReference type="STRING" id="407821.A0A087SUI1"/>
<reference evidence="3 4" key="1">
    <citation type="submission" date="2013-11" db="EMBL/GenBank/DDBJ databases">
        <title>Genome sequencing of Stegodyphus mimosarum.</title>
        <authorList>
            <person name="Bechsgaard J."/>
        </authorList>
    </citation>
    <scope>NUCLEOTIDE SEQUENCE [LARGE SCALE GENOMIC DNA]</scope>
</reference>
<sequence>MDTSVPVNDKPKNLSSQNQTVDDKKSRIPPITLKENKLSWKEISNILHENNIQFHGETIPTGIKVITQTPEEYRKIIHILKDKQVEHHSYILPEDRHLKVVLRGLTSNTLIEDIKSDLETLNYEIKEIKQMTRRRNGEVTKLPLFLISLPKNDKSKEIYNERYLCDMKIKFKEYLGRQGPLQCFRCQGFNHTQAGCNYAPKCVRCGNEHYVKDCPDRNNPEKPLFCVNCGGSHTSSFRGCEKFPKRKPEKTNTHNSRVFENKSYGQALSTGLYSDTLSEAKQVFS</sequence>
<evidence type="ECO:0000313" key="4">
    <source>
        <dbReference type="Proteomes" id="UP000054359"/>
    </source>
</evidence>
<evidence type="ECO:0000259" key="2">
    <source>
        <dbReference type="Pfam" id="PF07530"/>
    </source>
</evidence>
<feature type="region of interest" description="Disordered" evidence="1">
    <location>
        <begin position="1"/>
        <end position="27"/>
    </location>
</feature>
<gene>
    <name evidence="3" type="ORF">X975_26711</name>
</gene>
<protein>
    <submittedName>
        <fullName evidence="3">Nucleic-acid-binding protein from transposon X-element</fullName>
    </submittedName>
</protein>
<dbReference type="Pfam" id="PF07530">
    <property type="entry name" value="PRE_C2HC"/>
    <property type="match status" value="1"/>
</dbReference>
<dbReference type="EMBL" id="KK112005">
    <property type="protein sequence ID" value="KFM56520.1"/>
    <property type="molecule type" value="Genomic_DNA"/>
</dbReference>
<proteinExistence type="predicted"/>
<dbReference type="AlphaFoldDB" id="A0A087SUI1"/>
<organism evidence="3 4">
    <name type="scientific">Stegodyphus mimosarum</name>
    <name type="common">African social velvet spider</name>
    <dbReference type="NCBI Taxonomy" id="407821"/>
    <lineage>
        <taxon>Eukaryota</taxon>
        <taxon>Metazoa</taxon>
        <taxon>Ecdysozoa</taxon>
        <taxon>Arthropoda</taxon>
        <taxon>Chelicerata</taxon>
        <taxon>Arachnida</taxon>
        <taxon>Araneae</taxon>
        <taxon>Araneomorphae</taxon>
        <taxon>Entelegynae</taxon>
        <taxon>Eresoidea</taxon>
        <taxon>Eresidae</taxon>
        <taxon>Stegodyphus</taxon>
    </lineage>
</organism>
<evidence type="ECO:0000256" key="1">
    <source>
        <dbReference type="SAM" id="MobiDB-lite"/>
    </source>
</evidence>
<evidence type="ECO:0000313" key="3">
    <source>
        <dbReference type="EMBL" id="KFM56520.1"/>
    </source>
</evidence>
<keyword evidence="4" id="KW-1185">Reference proteome</keyword>
<dbReference type="OMA" id="NERYLCD"/>
<dbReference type="InterPro" id="IPR006579">
    <property type="entry name" value="Pre_C2HC_dom"/>
</dbReference>
<feature type="non-terminal residue" evidence="3">
    <location>
        <position position="285"/>
    </location>
</feature>